<protein>
    <submittedName>
        <fullName evidence="2">Glutathione S-transferase</fullName>
    </submittedName>
</protein>
<reference evidence="2" key="1">
    <citation type="journal article" date="2021" name="Nat. Commun.">
        <title>Genetic determinants of endophytism in the Arabidopsis root mycobiome.</title>
        <authorList>
            <person name="Mesny F."/>
            <person name="Miyauchi S."/>
            <person name="Thiergart T."/>
            <person name="Pickel B."/>
            <person name="Atanasova L."/>
            <person name="Karlsson M."/>
            <person name="Huettel B."/>
            <person name="Barry K.W."/>
            <person name="Haridas S."/>
            <person name="Chen C."/>
            <person name="Bauer D."/>
            <person name="Andreopoulos W."/>
            <person name="Pangilinan J."/>
            <person name="LaButti K."/>
            <person name="Riley R."/>
            <person name="Lipzen A."/>
            <person name="Clum A."/>
            <person name="Drula E."/>
            <person name="Henrissat B."/>
            <person name="Kohler A."/>
            <person name="Grigoriev I.V."/>
            <person name="Martin F.M."/>
            <person name="Hacquard S."/>
        </authorList>
    </citation>
    <scope>NUCLEOTIDE SEQUENCE</scope>
    <source>
        <strain evidence="2">MPI-CAGE-AT-0021</strain>
    </source>
</reference>
<comment type="caution">
    <text evidence="2">The sequence shown here is derived from an EMBL/GenBank/DDBJ whole genome shotgun (WGS) entry which is preliminary data.</text>
</comment>
<dbReference type="InterPro" id="IPR036249">
    <property type="entry name" value="Thioredoxin-like_sf"/>
</dbReference>
<evidence type="ECO:0000259" key="1">
    <source>
        <dbReference type="PROSITE" id="PS50405"/>
    </source>
</evidence>
<evidence type="ECO:0000313" key="3">
    <source>
        <dbReference type="Proteomes" id="UP000717696"/>
    </source>
</evidence>
<proteinExistence type="predicted"/>
<name>A0A9P9CWI9_9HYPO</name>
<dbReference type="OrthoDB" id="4892257at2759"/>
<dbReference type="EMBL" id="JAGMUU010000084">
    <property type="protein sequence ID" value="KAH7108885.1"/>
    <property type="molecule type" value="Genomic_DNA"/>
</dbReference>
<dbReference type="InterPro" id="IPR036282">
    <property type="entry name" value="Glutathione-S-Trfase_C_sf"/>
</dbReference>
<gene>
    <name evidence="2" type="ORF">B0J13DRAFT_682500</name>
</gene>
<dbReference type="SUPFAM" id="SSF47616">
    <property type="entry name" value="GST C-terminal domain-like"/>
    <property type="match status" value="1"/>
</dbReference>
<dbReference type="InterPro" id="IPR004046">
    <property type="entry name" value="GST_C"/>
</dbReference>
<dbReference type="PROSITE" id="PS50405">
    <property type="entry name" value="GST_CTER"/>
    <property type="match status" value="1"/>
</dbReference>
<organism evidence="2 3">
    <name type="scientific">Dactylonectria estremocensis</name>
    <dbReference type="NCBI Taxonomy" id="1079267"/>
    <lineage>
        <taxon>Eukaryota</taxon>
        <taxon>Fungi</taxon>
        <taxon>Dikarya</taxon>
        <taxon>Ascomycota</taxon>
        <taxon>Pezizomycotina</taxon>
        <taxon>Sordariomycetes</taxon>
        <taxon>Hypocreomycetidae</taxon>
        <taxon>Hypocreales</taxon>
        <taxon>Nectriaceae</taxon>
        <taxon>Dactylonectria</taxon>
    </lineage>
</organism>
<dbReference type="InterPro" id="IPR010987">
    <property type="entry name" value="Glutathione-S-Trfase_C-like"/>
</dbReference>
<dbReference type="Gene3D" id="3.40.30.10">
    <property type="entry name" value="Glutaredoxin"/>
    <property type="match status" value="1"/>
</dbReference>
<dbReference type="Proteomes" id="UP000717696">
    <property type="component" value="Unassembled WGS sequence"/>
</dbReference>
<keyword evidence="3" id="KW-1185">Reference proteome</keyword>
<dbReference type="PANTHER" id="PTHR44051">
    <property type="entry name" value="GLUTATHIONE S-TRANSFERASE-RELATED"/>
    <property type="match status" value="1"/>
</dbReference>
<dbReference type="AlphaFoldDB" id="A0A9P9CWI9"/>
<accession>A0A9P9CWI9</accession>
<evidence type="ECO:0000313" key="2">
    <source>
        <dbReference type="EMBL" id="KAH7108885.1"/>
    </source>
</evidence>
<dbReference type="SUPFAM" id="SSF52833">
    <property type="entry name" value="Thioredoxin-like"/>
    <property type="match status" value="1"/>
</dbReference>
<sequence>MSNLPVLYWTPKACSVVPLALLHHFDIPHKSVEMGWGPDGLEAADGSLSHAQYLDISATGYIPALVTGDGISITEIPAILTYISSLAAAPHNLLGAEGVDRAKVYEWLTWLSGTLHGLGYGRVFAPQRFTDYKTQYESIRAQGKKLITSYYQRIDDRVKGKTYAVGSATTVVDIYVYIFFQWGLQNGFKMKEDFPNYTEIVRRVEKVKGVAEAVETHQLTSPSA</sequence>
<dbReference type="Pfam" id="PF00043">
    <property type="entry name" value="GST_C"/>
    <property type="match status" value="1"/>
</dbReference>
<feature type="domain" description="GST C-terminal" evidence="1">
    <location>
        <begin position="97"/>
        <end position="223"/>
    </location>
</feature>
<dbReference type="Gene3D" id="1.20.1050.10">
    <property type="match status" value="1"/>
</dbReference>
<dbReference type="PANTHER" id="PTHR44051:SF8">
    <property type="entry name" value="GLUTATHIONE S-TRANSFERASE GSTA"/>
    <property type="match status" value="1"/>
</dbReference>